<protein>
    <submittedName>
        <fullName evidence="2">Uncharacterized protein</fullName>
    </submittedName>
</protein>
<evidence type="ECO:0000313" key="2">
    <source>
        <dbReference type="EMBL" id="EXX61607.1"/>
    </source>
</evidence>
<dbReference type="HOGENOM" id="CLU_1939235_0_0_1"/>
<name>A0A015IWH4_RHIIW</name>
<dbReference type="Proteomes" id="UP000022910">
    <property type="component" value="Unassembled WGS sequence"/>
</dbReference>
<keyword evidence="3" id="KW-1185">Reference proteome</keyword>
<dbReference type="EMBL" id="JEMT01025220">
    <property type="protein sequence ID" value="EXX61607.1"/>
    <property type="molecule type" value="Genomic_DNA"/>
</dbReference>
<dbReference type="AlphaFoldDB" id="A0A015IWH4"/>
<organism evidence="2 3">
    <name type="scientific">Rhizophagus irregularis (strain DAOM 197198w)</name>
    <name type="common">Glomus intraradices</name>
    <dbReference type="NCBI Taxonomy" id="1432141"/>
    <lineage>
        <taxon>Eukaryota</taxon>
        <taxon>Fungi</taxon>
        <taxon>Fungi incertae sedis</taxon>
        <taxon>Mucoromycota</taxon>
        <taxon>Glomeromycotina</taxon>
        <taxon>Glomeromycetes</taxon>
        <taxon>Glomerales</taxon>
        <taxon>Glomeraceae</taxon>
        <taxon>Rhizophagus</taxon>
    </lineage>
</organism>
<proteinExistence type="predicted"/>
<comment type="caution">
    <text evidence="2">The sequence shown here is derived from an EMBL/GenBank/DDBJ whole genome shotgun (WGS) entry which is preliminary data.</text>
</comment>
<evidence type="ECO:0000256" key="1">
    <source>
        <dbReference type="SAM" id="MobiDB-lite"/>
    </source>
</evidence>
<accession>A0A015IWH4</accession>
<dbReference type="SMR" id="A0A015IWH4"/>
<feature type="region of interest" description="Disordered" evidence="1">
    <location>
        <begin position="18"/>
        <end position="40"/>
    </location>
</feature>
<dbReference type="OrthoDB" id="2378138at2759"/>
<evidence type="ECO:0000313" key="3">
    <source>
        <dbReference type="Proteomes" id="UP000022910"/>
    </source>
</evidence>
<sequence length="130" mass="15595">MDKPTVTVCKQLDVHQEKLHEGTSHSKLLPQRPEQQEEETALLTEEKHLIHMKDDLWRRRCLSIGCGRQMEKLSPVSSYIPDRIRKRRIQRQLKSNTSRLNFIRQIRQLPRQNTTTNLFEFQFFNGTDFY</sequence>
<gene>
    <name evidence="2" type="ORF">RirG_169640</name>
</gene>
<reference evidence="2 3" key="1">
    <citation type="submission" date="2014-02" db="EMBL/GenBank/DDBJ databases">
        <title>Single nucleus genome sequencing reveals high similarity among nuclei of an endomycorrhizal fungus.</title>
        <authorList>
            <person name="Lin K."/>
            <person name="Geurts R."/>
            <person name="Zhang Z."/>
            <person name="Limpens E."/>
            <person name="Saunders D.G."/>
            <person name="Mu D."/>
            <person name="Pang E."/>
            <person name="Cao H."/>
            <person name="Cha H."/>
            <person name="Lin T."/>
            <person name="Zhou Q."/>
            <person name="Shang Y."/>
            <person name="Li Y."/>
            <person name="Ivanov S."/>
            <person name="Sharma T."/>
            <person name="Velzen R.V."/>
            <person name="Ruijter N.D."/>
            <person name="Aanen D.K."/>
            <person name="Win J."/>
            <person name="Kamoun S."/>
            <person name="Bisseling T."/>
            <person name="Huang S."/>
        </authorList>
    </citation>
    <scope>NUCLEOTIDE SEQUENCE [LARGE SCALE GENOMIC DNA]</scope>
    <source>
        <strain evidence="3">DAOM197198w</strain>
    </source>
</reference>